<comment type="function">
    <text evidence="6">Component of the Mediator complex, a coactivator involved in the regulated transcription of nearly all RNA polymerase II-dependent genes. Mediator functions as a bridge to convey information from gene-specific regulatory proteins to the basal RNA polymerase II transcription machinery.</text>
</comment>
<name>A0A8K1CA38_PYTOL</name>
<comment type="subunit">
    <text evidence="6">Component of the Mediator complex.</text>
</comment>
<dbReference type="Pfam" id="PF05983">
    <property type="entry name" value="Med7"/>
    <property type="match status" value="1"/>
</dbReference>
<evidence type="ECO:0000313" key="9">
    <source>
        <dbReference type="EMBL" id="TMW58707.1"/>
    </source>
</evidence>
<accession>A0A8K1CA38</accession>
<evidence type="ECO:0000256" key="1">
    <source>
        <dbReference type="ARBA" id="ARBA00004123"/>
    </source>
</evidence>
<dbReference type="GO" id="GO:0003712">
    <property type="term" value="F:transcription coregulator activity"/>
    <property type="evidence" value="ECO:0007669"/>
    <property type="project" value="InterPro"/>
</dbReference>
<dbReference type="InterPro" id="IPR037212">
    <property type="entry name" value="Med7/Med21-like"/>
</dbReference>
<gene>
    <name evidence="9" type="ORF">Poli38472_010266</name>
</gene>
<keyword evidence="4 6" id="KW-0804">Transcription</keyword>
<dbReference type="AlphaFoldDB" id="A0A8K1CA38"/>
<keyword evidence="3 6" id="KW-0805">Transcription regulation</keyword>
<dbReference type="GO" id="GO:0016592">
    <property type="term" value="C:mediator complex"/>
    <property type="evidence" value="ECO:0007669"/>
    <property type="project" value="InterPro"/>
</dbReference>
<proteinExistence type="inferred from homology"/>
<dbReference type="SUPFAM" id="SSF140718">
    <property type="entry name" value="Mediator hinge subcomplex-like"/>
    <property type="match status" value="1"/>
</dbReference>
<dbReference type="GO" id="GO:0006357">
    <property type="term" value="P:regulation of transcription by RNA polymerase II"/>
    <property type="evidence" value="ECO:0007669"/>
    <property type="project" value="InterPro"/>
</dbReference>
<dbReference type="InterPro" id="IPR009244">
    <property type="entry name" value="Mediatior_Med7"/>
</dbReference>
<sequence length="257" mass="28600">MEVESNAPPATNAAPEDAPEIVSAFPAPPAFFVLYADGVESGPPPPETMEPTYHMFGTPYSTKDVVPDLLPQPGKKLYLDGKDSVPGESSEVIDYKAQMKKINHSLLANFTELVDVLIKKPSLFNEKLADLELLFLNMHNLINAFRPHQARETIIHMLKTQINERREAAQEIRRTIDEARRAVEEKHEQLHQTSDDVHSALDVDIKMEDAQDTTPTVSPSTDAQAARQPHTELSTKAREVQQMQESFFAALQSASSS</sequence>
<dbReference type="InterPro" id="IPR044888">
    <property type="entry name" value="Mediatior_Med7_sf"/>
</dbReference>
<evidence type="ECO:0000256" key="2">
    <source>
        <dbReference type="ARBA" id="ARBA00009994"/>
    </source>
</evidence>
<comment type="subcellular location">
    <subcellularLocation>
        <location evidence="1 6">Nucleus</location>
    </subcellularLocation>
</comment>
<dbReference type="OrthoDB" id="10253553at2759"/>
<dbReference type="PANTHER" id="PTHR21428:SF11">
    <property type="entry name" value="MEDIATOR OF RNA POLYMERASE II TRANSCRIPTION SUBUNIT 7"/>
    <property type="match status" value="1"/>
</dbReference>
<comment type="similarity">
    <text evidence="2 6">Belongs to the Mediator complex subunit 7 family.</text>
</comment>
<organism evidence="9 10">
    <name type="scientific">Pythium oligandrum</name>
    <name type="common">Mycoparasitic fungus</name>
    <dbReference type="NCBI Taxonomy" id="41045"/>
    <lineage>
        <taxon>Eukaryota</taxon>
        <taxon>Sar</taxon>
        <taxon>Stramenopiles</taxon>
        <taxon>Oomycota</taxon>
        <taxon>Peronosporomycetes</taxon>
        <taxon>Pythiales</taxon>
        <taxon>Pythiaceae</taxon>
        <taxon>Pythium</taxon>
    </lineage>
</organism>
<dbReference type="EMBL" id="SPLM01000111">
    <property type="protein sequence ID" value="TMW58707.1"/>
    <property type="molecule type" value="Genomic_DNA"/>
</dbReference>
<comment type="caution">
    <text evidence="9">The sequence shown here is derived from an EMBL/GenBank/DDBJ whole genome shotgun (WGS) entry which is preliminary data.</text>
</comment>
<reference evidence="9" key="1">
    <citation type="submission" date="2019-03" db="EMBL/GenBank/DDBJ databases">
        <title>Long read genome sequence of the mycoparasitic Pythium oligandrum ATCC 38472 isolated from sugarbeet rhizosphere.</title>
        <authorList>
            <person name="Gaulin E."/>
        </authorList>
    </citation>
    <scope>NUCLEOTIDE SEQUENCE</scope>
    <source>
        <strain evidence="9">ATCC 38472_TT</strain>
    </source>
</reference>
<evidence type="ECO:0000313" key="10">
    <source>
        <dbReference type="Proteomes" id="UP000794436"/>
    </source>
</evidence>
<feature type="coiled-coil region" evidence="7">
    <location>
        <begin position="158"/>
        <end position="196"/>
    </location>
</feature>
<evidence type="ECO:0000256" key="8">
    <source>
        <dbReference type="SAM" id="MobiDB-lite"/>
    </source>
</evidence>
<dbReference type="PANTHER" id="PTHR21428">
    <property type="entry name" value="MEDIATOR OF RNA POLYMERASE II TRANSCRIPTION SUBUNIT 7"/>
    <property type="match status" value="1"/>
</dbReference>
<keyword evidence="5 6" id="KW-0539">Nucleus</keyword>
<keyword evidence="6" id="KW-0010">Activator</keyword>
<feature type="region of interest" description="Disordered" evidence="8">
    <location>
        <begin position="211"/>
        <end position="241"/>
    </location>
</feature>
<evidence type="ECO:0000256" key="3">
    <source>
        <dbReference type="ARBA" id="ARBA00023015"/>
    </source>
</evidence>
<feature type="compositionally biased region" description="Basic and acidic residues" evidence="8">
    <location>
        <begin position="229"/>
        <end position="239"/>
    </location>
</feature>
<evidence type="ECO:0000256" key="5">
    <source>
        <dbReference type="ARBA" id="ARBA00023242"/>
    </source>
</evidence>
<keyword evidence="7" id="KW-0175">Coiled coil</keyword>
<keyword evidence="10" id="KW-1185">Reference proteome</keyword>
<dbReference type="GO" id="GO:0070847">
    <property type="term" value="C:core mediator complex"/>
    <property type="evidence" value="ECO:0007669"/>
    <property type="project" value="TreeGrafter"/>
</dbReference>
<evidence type="ECO:0000256" key="4">
    <source>
        <dbReference type="ARBA" id="ARBA00023163"/>
    </source>
</evidence>
<evidence type="ECO:0000256" key="7">
    <source>
        <dbReference type="SAM" id="Coils"/>
    </source>
</evidence>
<dbReference type="Proteomes" id="UP000794436">
    <property type="component" value="Unassembled WGS sequence"/>
</dbReference>
<protein>
    <recommendedName>
        <fullName evidence="6">Mediator of RNA polymerase II transcription subunit 7</fullName>
    </recommendedName>
</protein>
<dbReference type="Gene3D" id="6.10.140.200">
    <property type="match status" value="1"/>
</dbReference>
<feature type="compositionally biased region" description="Polar residues" evidence="8">
    <location>
        <begin position="212"/>
        <end position="223"/>
    </location>
</feature>
<evidence type="ECO:0000256" key="6">
    <source>
        <dbReference type="RuleBase" id="RU364060"/>
    </source>
</evidence>